<proteinExistence type="inferred from homology"/>
<keyword evidence="2" id="KW-0270">Exopolysaccharide synthesis</keyword>
<feature type="transmembrane region" description="Helical" evidence="3">
    <location>
        <begin position="48"/>
        <end position="65"/>
    </location>
</feature>
<dbReference type="PANTHER" id="PTHR30576">
    <property type="entry name" value="COLANIC BIOSYNTHESIS UDP-GLUCOSE LIPID CARRIER TRANSFERASE"/>
    <property type="match status" value="1"/>
</dbReference>
<keyword evidence="5" id="KW-0808">Transferase</keyword>
<feature type="transmembrane region" description="Helical" evidence="3">
    <location>
        <begin position="403"/>
        <end position="422"/>
    </location>
</feature>
<evidence type="ECO:0000313" key="5">
    <source>
        <dbReference type="EMBL" id="QDX27459.1"/>
    </source>
</evidence>
<evidence type="ECO:0000256" key="2">
    <source>
        <dbReference type="ARBA" id="ARBA00023169"/>
    </source>
</evidence>
<feature type="transmembrane region" description="Helical" evidence="3">
    <location>
        <begin position="237"/>
        <end position="258"/>
    </location>
</feature>
<feature type="transmembrane region" description="Helical" evidence="3">
    <location>
        <begin position="107"/>
        <end position="126"/>
    </location>
</feature>
<feature type="transmembrane region" description="Helical" evidence="3">
    <location>
        <begin position="77"/>
        <end position="101"/>
    </location>
</feature>
<dbReference type="EMBL" id="CP042239">
    <property type="protein sequence ID" value="QDX27459.1"/>
    <property type="molecule type" value="Genomic_DNA"/>
</dbReference>
<dbReference type="AlphaFoldDB" id="A0A518RJ60"/>
<dbReference type="Pfam" id="PF02397">
    <property type="entry name" value="Bac_transf"/>
    <property type="match status" value="1"/>
</dbReference>
<dbReference type="GO" id="GO:0016780">
    <property type="term" value="F:phosphotransferase activity, for other substituted phosphate groups"/>
    <property type="evidence" value="ECO:0007669"/>
    <property type="project" value="TreeGrafter"/>
</dbReference>
<evidence type="ECO:0000256" key="3">
    <source>
        <dbReference type="SAM" id="Phobius"/>
    </source>
</evidence>
<evidence type="ECO:0000256" key="1">
    <source>
        <dbReference type="ARBA" id="ARBA00006464"/>
    </source>
</evidence>
<reference evidence="5 6" key="1">
    <citation type="submission" date="2019-07" db="EMBL/GenBank/DDBJ databases">
        <title>Sphingomonas alkalisoli sp. nov., isolated from rhizosphere soil of Suaedae salsa.</title>
        <authorList>
            <person name="Zhang H."/>
            <person name="Xu L."/>
            <person name="Zhang J.-X."/>
            <person name="Sun J.-Q."/>
        </authorList>
    </citation>
    <scope>NUCLEOTIDE SEQUENCE [LARGE SCALE GENOMIC DNA]</scope>
    <source>
        <strain evidence="5 6">XS-10</strain>
    </source>
</reference>
<sequence>MLMARNRPNERMRVTQSFRFQFMSLVLLAGALPFAANGFSLGLNDQIARNSVIASLSAAIVGLLIQRRMSAYPGTGAFAYILPVYSITYGLAAIALLMGRFAYSNSMLLIGFGATLLFTFVVALFIDRRGGGRFYLVPGGTADLKHVSRRYEWVDLQEPVVPPVKHAVIVADLDWDHEPAWERMLAEAAIGGHAVYHVKQLRESLTGRLQIHHLSENSFGSLLPNHAYRGVKRISDILLALVTIPIVALAMLVIGVIIRLDSPGPAIFRQTRMGYRGRKFVMYKFRTMVEREVVEHEDAKRRDAMTQADDDRITRVGKFLRRTRLDEIPQVFNVLKGEMSFIGPRPEAISLSQWYETELPFYTYRHIVRPGLTGWAQINQGHVAELEDVHRKLHYDFYYIKNFSAWLDIVIALRTVGIVLLGHGWR</sequence>
<evidence type="ECO:0000259" key="4">
    <source>
        <dbReference type="Pfam" id="PF02397"/>
    </source>
</evidence>
<keyword evidence="3" id="KW-1133">Transmembrane helix</keyword>
<name>A0A518RJ60_9SPHN</name>
<evidence type="ECO:0000313" key="6">
    <source>
        <dbReference type="Proteomes" id="UP000318055"/>
    </source>
</evidence>
<dbReference type="Proteomes" id="UP000318055">
    <property type="component" value="Chromosome"/>
</dbReference>
<dbReference type="GO" id="GO:0000271">
    <property type="term" value="P:polysaccharide biosynthetic process"/>
    <property type="evidence" value="ECO:0007669"/>
    <property type="project" value="UniProtKB-KW"/>
</dbReference>
<protein>
    <submittedName>
        <fullName evidence="5">Sugar transferase</fullName>
    </submittedName>
</protein>
<keyword evidence="6" id="KW-1185">Reference proteome</keyword>
<accession>A0A518RJ60</accession>
<keyword evidence="3" id="KW-0472">Membrane</keyword>
<dbReference type="InterPro" id="IPR003362">
    <property type="entry name" value="Bact_transf"/>
</dbReference>
<dbReference type="KEGG" id="ssua:FPZ54_16570"/>
<keyword evidence="3" id="KW-0812">Transmembrane</keyword>
<dbReference type="PANTHER" id="PTHR30576:SF0">
    <property type="entry name" value="UNDECAPRENYL-PHOSPHATE N-ACETYLGALACTOSAMINYL 1-PHOSPHATE TRANSFERASE-RELATED"/>
    <property type="match status" value="1"/>
</dbReference>
<dbReference type="OrthoDB" id="9808602at2"/>
<organism evidence="5 6">
    <name type="scientific">Sphingomonas suaedae</name>
    <dbReference type="NCBI Taxonomy" id="2599297"/>
    <lineage>
        <taxon>Bacteria</taxon>
        <taxon>Pseudomonadati</taxon>
        <taxon>Pseudomonadota</taxon>
        <taxon>Alphaproteobacteria</taxon>
        <taxon>Sphingomonadales</taxon>
        <taxon>Sphingomonadaceae</taxon>
        <taxon>Sphingomonas</taxon>
    </lineage>
</organism>
<gene>
    <name evidence="5" type="ORF">FPZ54_16570</name>
</gene>
<feature type="domain" description="Bacterial sugar transferase" evidence="4">
    <location>
        <begin position="232"/>
        <end position="420"/>
    </location>
</feature>
<comment type="similarity">
    <text evidence="1">Belongs to the bacterial sugar transferase family.</text>
</comment>